<evidence type="ECO:0000256" key="5">
    <source>
        <dbReference type="ARBA" id="ARBA00022801"/>
    </source>
</evidence>
<dbReference type="PANTHER" id="PTHR30616:SF2">
    <property type="entry name" value="PURINE NUCLEOSIDE PHOSPHORYLASE LACC1"/>
    <property type="match status" value="1"/>
</dbReference>
<dbReference type="EMBL" id="LBOW01000001">
    <property type="protein sequence ID" value="KKP45536.1"/>
    <property type="molecule type" value="Genomic_DNA"/>
</dbReference>
<evidence type="ECO:0000313" key="11">
    <source>
        <dbReference type="Proteomes" id="UP000034778"/>
    </source>
</evidence>
<evidence type="ECO:0000256" key="2">
    <source>
        <dbReference type="ARBA" id="ARBA00007353"/>
    </source>
</evidence>
<name>A0A0G0A2V7_9BACT</name>
<keyword evidence="5" id="KW-0378">Hydrolase</keyword>
<keyword evidence="4" id="KW-0479">Metal-binding</keyword>
<evidence type="ECO:0000256" key="4">
    <source>
        <dbReference type="ARBA" id="ARBA00022723"/>
    </source>
</evidence>
<reference evidence="10 11" key="1">
    <citation type="journal article" date="2015" name="Nature">
        <title>rRNA introns, odd ribosomes, and small enigmatic genomes across a large radiation of phyla.</title>
        <authorList>
            <person name="Brown C.T."/>
            <person name="Hug L.A."/>
            <person name="Thomas B.C."/>
            <person name="Sharon I."/>
            <person name="Castelle C.J."/>
            <person name="Singh A."/>
            <person name="Wilkins M.J."/>
            <person name="Williams K.H."/>
            <person name="Banfield J.F."/>
        </authorList>
    </citation>
    <scope>NUCLEOTIDE SEQUENCE [LARGE SCALE GENOMIC DNA]</scope>
</reference>
<comment type="caution">
    <text evidence="10">The sequence shown here is derived from an EMBL/GenBank/DDBJ whole genome shotgun (WGS) entry which is preliminary data.</text>
</comment>
<evidence type="ECO:0000256" key="1">
    <source>
        <dbReference type="ARBA" id="ARBA00000553"/>
    </source>
</evidence>
<gene>
    <name evidence="10" type="ORF">UR35_C0001G0133</name>
</gene>
<protein>
    <recommendedName>
        <fullName evidence="12">Purine nucleoside phosphorylase</fullName>
    </recommendedName>
</protein>
<dbReference type="InterPro" id="IPR038371">
    <property type="entry name" value="Cu_polyphenol_OxRdtase_sf"/>
</dbReference>
<dbReference type="InterPro" id="IPR003730">
    <property type="entry name" value="Cu_polyphenol_OxRdtase"/>
</dbReference>
<dbReference type="Proteomes" id="UP000034778">
    <property type="component" value="Unassembled WGS sequence"/>
</dbReference>
<comment type="catalytic activity">
    <reaction evidence="7">
        <text>adenosine + H2O + H(+) = inosine + NH4(+)</text>
        <dbReference type="Rhea" id="RHEA:24408"/>
        <dbReference type="ChEBI" id="CHEBI:15377"/>
        <dbReference type="ChEBI" id="CHEBI:15378"/>
        <dbReference type="ChEBI" id="CHEBI:16335"/>
        <dbReference type="ChEBI" id="CHEBI:17596"/>
        <dbReference type="ChEBI" id="CHEBI:28938"/>
        <dbReference type="EC" id="3.5.4.4"/>
    </reaction>
    <physiologicalReaction direction="left-to-right" evidence="7">
        <dbReference type="Rhea" id="RHEA:24409"/>
    </physiologicalReaction>
</comment>
<evidence type="ECO:0000313" key="10">
    <source>
        <dbReference type="EMBL" id="KKP45536.1"/>
    </source>
</evidence>
<comment type="catalytic activity">
    <reaction evidence="9">
        <text>S-methyl-5'-thioadenosine + phosphate = 5-(methylsulfanyl)-alpha-D-ribose 1-phosphate + adenine</text>
        <dbReference type="Rhea" id="RHEA:11852"/>
        <dbReference type="ChEBI" id="CHEBI:16708"/>
        <dbReference type="ChEBI" id="CHEBI:17509"/>
        <dbReference type="ChEBI" id="CHEBI:43474"/>
        <dbReference type="ChEBI" id="CHEBI:58533"/>
        <dbReference type="EC" id="2.4.2.28"/>
    </reaction>
    <physiologicalReaction direction="left-to-right" evidence="9">
        <dbReference type="Rhea" id="RHEA:11853"/>
    </physiologicalReaction>
</comment>
<dbReference type="GO" id="GO:0005507">
    <property type="term" value="F:copper ion binding"/>
    <property type="evidence" value="ECO:0007669"/>
    <property type="project" value="TreeGrafter"/>
</dbReference>
<comment type="similarity">
    <text evidence="2">Belongs to the purine nucleoside phosphorylase YfiH/LACC1 family.</text>
</comment>
<dbReference type="PANTHER" id="PTHR30616">
    <property type="entry name" value="UNCHARACTERIZED PROTEIN YFIH"/>
    <property type="match status" value="1"/>
</dbReference>
<evidence type="ECO:0000256" key="7">
    <source>
        <dbReference type="ARBA" id="ARBA00047989"/>
    </source>
</evidence>
<comment type="catalytic activity">
    <reaction evidence="8">
        <text>adenosine + phosphate = alpha-D-ribose 1-phosphate + adenine</text>
        <dbReference type="Rhea" id="RHEA:27642"/>
        <dbReference type="ChEBI" id="CHEBI:16335"/>
        <dbReference type="ChEBI" id="CHEBI:16708"/>
        <dbReference type="ChEBI" id="CHEBI:43474"/>
        <dbReference type="ChEBI" id="CHEBI:57720"/>
        <dbReference type="EC" id="2.4.2.1"/>
    </reaction>
    <physiologicalReaction direction="left-to-right" evidence="8">
        <dbReference type="Rhea" id="RHEA:27643"/>
    </physiologicalReaction>
</comment>
<evidence type="ECO:0008006" key="12">
    <source>
        <dbReference type="Google" id="ProtNLM"/>
    </source>
</evidence>
<dbReference type="GO" id="GO:0016787">
    <property type="term" value="F:hydrolase activity"/>
    <property type="evidence" value="ECO:0007669"/>
    <property type="project" value="UniProtKB-KW"/>
</dbReference>
<dbReference type="Pfam" id="PF02578">
    <property type="entry name" value="Cu-oxidase_4"/>
    <property type="match status" value="1"/>
</dbReference>
<evidence type="ECO:0000256" key="9">
    <source>
        <dbReference type="ARBA" id="ARBA00049893"/>
    </source>
</evidence>
<sequence length="219" mass="24203">MIKVEGGVPFFKFNQLENSGVINFVSTRIGGVSQDSRDALNLSFDNESVGQGLFLHESEIDGVDGMITTLPNICLCVVSADCLPIVFFESEKRIISILHSGWRGLSSGIIEKMVSSITEIGGNPKKIKVCIGPFIDAKNYEVEDVYHLFSDIPKALFPKSQSKKYLDLGVVATSKLTEMKIVRENIEMSGYSTYSDAHLFFSYRRNKPTGAIMTGVMLK</sequence>
<dbReference type="CDD" id="cd16833">
    <property type="entry name" value="YfiH"/>
    <property type="match status" value="1"/>
</dbReference>
<dbReference type="SUPFAM" id="SSF64438">
    <property type="entry name" value="CNF1/YfiH-like putative cysteine hydrolases"/>
    <property type="match status" value="1"/>
</dbReference>
<keyword evidence="3" id="KW-0808">Transferase</keyword>
<dbReference type="GO" id="GO:0017061">
    <property type="term" value="F:S-methyl-5-thioadenosine phosphorylase activity"/>
    <property type="evidence" value="ECO:0007669"/>
    <property type="project" value="UniProtKB-EC"/>
</dbReference>
<dbReference type="STRING" id="1618566.UR35_C0001G0133"/>
<organism evidence="10 11">
    <name type="scientific">Candidatus Woesebacteria bacterium GW2011_GWB1_33_22</name>
    <dbReference type="NCBI Taxonomy" id="1618566"/>
    <lineage>
        <taxon>Bacteria</taxon>
        <taxon>Candidatus Woeseibacteriota</taxon>
    </lineage>
</organism>
<accession>A0A0G0A2V7</accession>
<comment type="catalytic activity">
    <reaction evidence="1">
        <text>inosine + phosphate = alpha-D-ribose 1-phosphate + hypoxanthine</text>
        <dbReference type="Rhea" id="RHEA:27646"/>
        <dbReference type="ChEBI" id="CHEBI:17368"/>
        <dbReference type="ChEBI" id="CHEBI:17596"/>
        <dbReference type="ChEBI" id="CHEBI:43474"/>
        <dbReference type="ChEBI" id="CHEBI:57720"/>
        <dbReference type="EC" id="2.4.2.1"/>
    </reaction>
    <physiologicalReaction direction="left-to-right" evidence="1">
        <dbReference type="Rhea" id="RHEA:27647"/>
    </physiologicalReaction>
</comment>
<evidence type="ECO:0000256" key="6">
    <source>
        <dbReference type="ARBA" id="ARBA00022833"/>
    </source>
</evidence>
<dbReference type="InterPro" id="IPR011324">
    <property type="entry name" value="Cytotoxic_necrot_fac-like_cat"/>
</dbReference>
<dbReference type="Gene3D" id="3.60.140.10">
    <property type="entry name" value="CNF1/YfiH-like putative cysteine hydrolases"/>
    <property type="match status" value="1"/>
</dbReference>
<proteinExistence type="inferred from homology"/>
<evidence type="ECO:0000256" key="3">
    <source>
        <dbReference type="ARBA" id="ARBA00022679"/>
    </source>
</evidence>
<evidence type="ECO:0000256" key="8">
    <source>
        <dbReference type="ARBA" id="ARBA00048968"/>
    </source>
</evidence>
<dbReference type="AlphaFoldDB" id="A0A0G0A2V7"/>
<keyword evidence="6" id="KW-0862">Zinc</keyword>